<sequence>MAMRSIELDPLGEHSDRAYSLLTALVTPRPIAWVTTIDTEGRVNAAPFSFFNVFGSKPAMLAFAPGNKEPGVPKDTARNIRTNGEFVVNLVDRSVAEAMVKTSAPLPFGESEIDGSGLTLAEGSTVKVPHIIEAPAALECKEHSTVEIGGNRLVIGIIQRIHVREEMMLSEELRIDLDQYHPIGRMASPDWYCGTEDCFEIKRG</sequence>
<keyword evidence="3" id="KW-0288">FMN</keyword>
<dbReference type="PANTHER" id="PTHR33798">
    <property type="entry name" value="FLAVOPROTEIN OXYGENASE"/>
    <property type="match status" value="1"/>
</dbReference>
<dbReference type="InterPro" id="IPR002563">
    <property type="entry name" value="Flavin_Rdtase-like_dom"/>
</dbReference>
<dbReference type="Pfam" id="PF01613">
    <property type="entry name" value="Flavin_Reduct"/>
    <property type="match status" value="1"/>
</dbReference>
<dbReference type="GO" id="GO:0010181">
    <property type="term" value="F:FMN binding"/>
    <property type="evidence" value="ECO:0007669"/>
    <property type="project" value="InterPro"/>
</dbReference>
<evidence type="ECO:0000256" key="2">
    <source>
        <dbReference type="ARBA" id="ARBA00022630"/>
    </source>
</evidence>
<reference evidence="6" key="1">
    <citation type="submission" date="2024-07" db="EMBL/GenBank/DDBJ databases">
        <title>Complete genome sequence of Verrucomicrobiaceae bacterium NT6N.</title>
        <authorList>
            <person name="Huang C."/>
            <person name="Takami H."/>
            <person name="Hamasaki K."/>
        </authorList>
    </citation>
    <scope>NUCLEOTIDE SEQUENCE</scope>
    <source>
        <strain evidence="6">NT6N</strain>
    </source>
</reference>
<evidence type="ECO:0000259" key="5">
    <source>
        <dbReference type="SMART" id="SM00903"/>
    </source>
</evidence>
<proteinExistence type="inferred from homology"/>
<dbReference type="EMBL" id="AP026866">
    <property type="protein sequence ID" value="BDS05110.1"/>
    <property type="molecule type" value="Genomic_DNA"/>
</dbReference>
<dbReference type="InterPro" id="IPR012349">
    <property type="entry name" value="Split_barrel_FMN-bd"/>
</dbReference>
<dbReference type="SMART" id="SM00903">
    <property type="entry name" value="Flavin_Reduct"/>
    <property type="match status" value="1"/>
</dbReference>
<evidence type="ECO:0000256" key="1">
    <source>
        <dbReference type="ARBA" id="ARBA00001917"/>
    </source>
</evidence>
<protein>
    <recommendedName>
        <fullName evidence="5">Flavin reductase like domain-containing protein</fullName>
    </recommendedName>
</protein>
<evidence type="ECO:0000256" key="3">
    <source>
        <dbReference type="ARBA" id="ARBA00022643"/>
    </source>
</evidence>
<dbReference type="SUPFAM" id="SSF50475">
    <property type="entry name" value="FMN-binding split barrel"/>
    <property type="match status" value="1"/>
</dbReference>
<comment type="similarity">
    <text evidence="4">Belongs to the flavoredoxin family.</text>
</comment>
<name>A0AAT9FGL2_9BACT</name>
<dbReference type="AlphaFoldDB" id="A0AAT9FGL2"/>
<accession>A0AAT9FGL2</accession>
<evidence type="ECO:0000256" key="4">
    <source>
        <dbReference type="ARBA" id="ARBA00038054"/>
    </source>
</evidence>
<dbReference type="PANTHER" id="PTHR33798:SF5">
    <property type="entry name" value="FLAVIN REDUCTASE LIKE DOMAIN-CONTAINING PROTEIN"/>
    <property type="match status" value="1"/>
</dbReference>
<organism evidence="6">
    <name type="scientific">Oceaniferula spumae</name>
    <dbReference type="NCBI Taxonomy" id="2979115"/>
    <lineage>
        <taxon>Bacteria</taxon>
        <taxon>Pseudomonadati</taxon>
        <taxon>Verrucomicrobiota</taxon>
        <taxon>Verrucomicrobiia</taxon>
        <taxon>Verrucomicrobiales</taxon>
        <taxon>Verrucomicrobiaceae</taxon>
        <taxon>Oceaniferula</taxon>
    </lineage>
</organism>
<feature type="domain" description="Flavin reductase like" evidence="5">
    <location>
        <begin position="24"/>
        <end position="168"/>
    </location>
</feature>
<comment type="cofactor">
    <cofactor evidence="1">
        <name>FMN</name>
        <dbReference type="ChEBI" id="CHEBI:58210"/>
    </cofactor>
</comment>
<keyword evidence="2" id="KW-0285">Flavoprotein</keyword>
<dbReference type="KEGG" id="osu:NT6N_01500"/>
<dbReference type="GO" id="GO:0016646">
    <property type="term" value="F:oxidoreductase activity, acting on the CH-NH group of donors, NAD or NADP as acceptor"/>
    <property type="evidence" value="ECO:0007669"/>
    <property type="project" value="UniProtKB-ARBA"/>
</dbReference>
<gene>
    <name evidence="6" type="ORF">NT6N_01500</name>
</gene>
<dbReference type="Gene3D" id="2.30.110.10">
    <property type="entry name" value="Electron Transport, Fmn-binding Protein, Chain A"/>
    <property type="match status" value="1"/>
</dbReference>
<evidence type="ECO:0000313" key="6">
    <source>
        <dbReference type="EMBL" id="BDS05110.1"/>
    </source>
</evidence>